<proteinExistence type="predicted"/>
<dbReference type="STRING" id="1076256.A0A2H3BF06"/>
<accession>A0A2H3BF06</accession>
<dbReference type="Pfam" id="PF21346">
    <property type="entry name" value="PcRGLX_3rd"/>
    <property type="match status" value="1"/>
</dbReference>
<dbReference type="Pfam" id="PF19501">
    <property type="entry name" value="PcRGLX_1st"/>
    <property type="match status" value="1"/>
</dbReference>
<dbReference type="InterPro" id="IPR048329">
    <property type="entry name" value="PcRGLX_1st"/>
</dbReference>
<dbReference type="EMBL" id="KZ293474">
    <property type="protein sequence ID" value="PBK61636.1"/>
    <property type="molecule type" value="Genomic_DNA"/>
</dbReference>
<dbReference type="PANTHER" id="PTHR40081:SF1">
    <property type="entry name" value="TAT PATHWAY SIGNAL SEQUENCE DOMAIN PROTEIN"/>
    <property type="match status" value="1"/>
</dbReference>
<dbReference type="InterPro" id="IPR045793">
    <property type="entry name" value="PcRGLX/YetA-like"/>
</dbReference>
<name>A0A2H3BF06_9AGAR</name>
<evidence type="ECO:0000313" key="6">
    <source>
        <dbReference type="Proteomes" id="UP000218334"/>
    </source>
</evidence>
<feature type="domain" description="PcRGLX/YetA-like N-terminal RIFT barrel" evidence="2">
    <location>
        <begin position="10"/>
        <end position="87"/>
    </location>
</feature>
<feature type="domain" description="PcRGLX/YetA-like central beta-sandwich" evidence="3">
    <location>
        <begin position="99"/>
        <end position="453"/>
    </location>
</feature>
<organism evidence="5 6">
    <name type="scientific">Armillaria solidipes</name>
    <dbReference type="NCBI Taxonomy" id="1076256"/>
    <lineage>
        <taxon>Eukaryota</taxon>
        <taxon>Fungi</taxon>
        <taxon>Dikarya</taxon>
        <taxon>Basidiomycota</taxon>
        <taxon>Agaricomycotina</taxon>
        <taxon>Agaricomycetes</taxon>
        <taxon>Agaricomycetidae</taxon>
        <taxon>Agaricales</taxon>
        <taxon>Marasmiineae</taxon>
        <taxon>Physalacriaceae</taxon>
        <taxon>Armillaria</taxon>
    </lineage>
</organism>
<evidence type="ECO:0000256" key="1">
    <source>
        <dbReference type="SAM" id="MobiDB-lite"/>
    </source>
</evidence>
<feature type="compositionally biased region" description="Basic and acidic residues" evidence="1">
    <location>
        <begin position="891"/>
        <end position="906"/>
    </location>
</feature>
<evidence type="ECO:0000259" key="2">
    <source>
        <dbReference type="Pfam" id="PF19501"/>
    </source>
</evidence>
<feature type="domain" description="PcRGLX/YetA-like C-terminal alpha/alpha toroid" evidence="4">
    <location>
        <begin position="460"/>
        <end position="875"/>
    </location>
</feature>
<dbReference type="AlphaFoldDB" id="A0A2H3BF06"/>
<dbReference type="PANTHER" id="PTHR40081">
    <property type="entry name" value="CONCANAVALIN A-LIKE LECTIN/GLUCANASE"/>
    <property type="match status" value="1"/>
</dbReference>
<dbReference type="Proteomes" id="UP000218334">
    <property type="component" value="Unassembled WGS sequence"/>
</dbReference>
<keyword evidence="6" id="KW-1185">Reference proteome</keyword>
<reference evidence="6" key="1">
    <citation type="journal article" date="2017" name="Nat. Ecol. Evol.">
        <title>Genome expansion and lineage-specific genetic innovations in the forest pathogenic fungi Armillaria.</title>
        <authorList>
            <person name="Sipos G."/>
            <person name="Prasanna A.N."/>
            <person name="Walter M.C."/>
            <person name="O'Connor E."/>
            <person name="Balint B."/>
            <person name="Krizsan K."/>
            <person name="Kiss B."/>
            <person name="Hess J."/>
            <person name="Varga T."/>
            <person name="Slot J."/>
            <person name="Riley R."/>
            <person name="Boka B."/>
            <person name="Rigling D."/>
            <person name="Barry K."/>
            <person name="Lee J."/>
            <person name="Mihaltcheva S."/>
            <person name="LaButti K."/>
            <person name="Lipzen A."/>
            <person name="Waldron R."/>
            <person name="Moloney N.M."/>
            <person name="Sperisen C."/>
            <person name="Kredics L."/>
            <person name="Vagvoelgyi C."/>
            <person name="Patrignani A."/>
            <person name="Fitzpatrick D."/>
            <person name="Nagy I."/>
            <person name="Doyle S."/>
            <person name="Anderson J.B."/>
            <person name="Grigoriev I.V."/>
            <person name="Gueldener U."/>
            <person name="Muensterkoetter M."/>
            <person name="Nagy L.G."/>
        </authorList>
    </citation>
    <scope>NUCLEOTIDE SEQUENCE [LARGE SCALE GENOMIC DNA]</scope>
    <source>
        <strain evidence="6">28-4</strain>
    </source>
</reference>
<evidence type="ECO:0000259" key="4">
    <source>
        <dbReference type="Pfam" id="PF21346"/>
    </source>
</evidence>
<evidence type="ECO:0000259" key="3">
    <source>
        <dbReference type="Pfam" id="PF21345"/>
    </source>
</evidence>
<dbReference type="InterPro" id="IPR048330">
    <property type="entry name" value="PcRGLX/YetA_2nd"/>
</dbReference>
<evidence type="ECO:0000313" key="5">
    <source>
        <dbReference type="EMBL" id="PBK61636.1"/>
    </source>
</evidence>
<sequence length="927" mass="101116">MPKPRAADGVALKWVDGGAPPVLPTGTSFGIPWAQGEVDRTTPIALTSSGVSIPIQTWPLAYWPDGSLKWTGHALAADSPLSDIFDISTDTPTEPSSPVSVSQSSTQITVTTGSFTAVFNTSGDVLIQSLLLDGQTKAQNGSLVVHLQNSPDEPELVGDKPSVYALNGTIDSVTVEQSGPVRAVIKVTGKYAGQGHAAFLPFIVRFYVSAGATSIRLVHFFIYNGDQTQDFIKGLGLTFAAPLSDLLQDRHIRFATTDGGIWGEAVRLLSGLRRDATDAVLVPQFEGQATPDISTWPTTVSSGIDDLPVWADFTLDQLSPAHFTIKKRSTGGRSASFIDHAGFGTRAAGVGYVGGANGGGTLFGFRNFWQGAPRGLDIRGAGGDTAAVTLWAYSPRAPAIDMRHYDTVGHGLDLTYEDVGDPDPNPVGIGRSYEISLQVVSSTPSRDSIAQWASTIANVPQIVASPEFYAAHRLFGGRWQVQPFYLGDVPNPTTSGAKDIEDRKSALLDFYVAEIDQRQFYGFWNYGDVMHTYDETRHTWRYDTGGYAWDNGEVSSDLWLWMSFLRTGRADVFRLAYAMTRHLSEVDFHHIGTFAGLGSRHNVSHWGDGAKEARVAGSTLKRPFYYLTADELIGDIMDYSLQADETIVTWEPLRKVLDPPDPAAGPGRVRIGPDWTTLAGNWFTKWERTNDSHWLDRIKTGMHDIGTFKYGLFTGYTGAVGWDPSTAHLVDYGTGPEQSFNLLMVFGGGEFLMEAMELITDEPDFDAAWVDFCRLVVASNADRMARYGISFNPGAFAYWYAKLQAYAGERLNDDTIKQAAWTSLKSSDIGIWDPVAQIGGTDVVNPINEIPNLATNDAGQLSLTEYAVLAIAPEFAPNTARVIVENKQQEDWDRSTLASEKEEVAGKETPTNSTGKKRGWRMLLCMI</sequence>
<protein>
    <recommendedName>
        <fullName evidence="7">Tat pathway signal sequence domain protein</fullName>
    </recommendedName>
</protein>
<feature type="region of interest" description="Disordered" evidence="1">
    <location>
        <begin position="891"/>
        <end position="915"/>
    </location>
</feature>
<gene>
    <name evidence="5" type="ORF">ARMSODRAFT_1064480</name>
</gene>
<evidence type="ECO:0008006" key="7">
    <source>
        <dbReference type="Google" id="ProtNLM"/>
    </source>
</evidence>
<dbReference type="Pfam" id="PF21345">
    <property type="entry name" value="PcRGLX_2nd"/>
    <property type="match status" value="1"/>
</dbReference>
<dbReference type="InterPro" id="IPR048331">
    <property type="entry name" value="PcRGLX/YetA_3rd"/>
</dbReference>